<name>A0A8K0K0A9_LADFU</name>
<organism evidence="1 2">
    <name type="scientific">Ladona fulva</name>
    <name type="common">Scarce chaser dragonfly</name>
    <name type="synonym">Libellula fulva</name>
    <dbReference type="NCBI Taxonomy" id="123851"/>
    <lineage>
        <taxon>Eukaryota</taxon>
        <taxon>Metazoa</taxon>
        <taxon>Ecdysozoa</taxon>
        <taxon>Arthropoda</taxon>
        <taxon>Hexapoda</taxon>
        <taxon>Insecta</taxon>
        <taxon>Pterygota</taxon>
        <taxon>Palaeoptera</taxon>
        <taxon>Odonata</taxon>
        <taxon>Epiprocta</taxon>
        <taxon>Anisoptera</taxon>
        <taxon>Libelluloidea</taxon>
        <taxon>Libellulidae</taxon>
        <taxon>Ladona</taxon>
    </lineage>
</organism>
<evidence type="ECO:0000313" key="1">
    <source>
        <dbReference type="EMBL" id="KAG8225653.1"/>
    </source>
</evidence>
<reference evidence="1" key="1">
    <citation type="submission" date="2013-04" db="EMBL/GenBank/DDBJ databases">
        <authorList>
            <person name="Qu J."/>
            <person name="Murali S.C."/>
            <person name="Bandaranaike D."/>
            <person name="Bellair M."/>
            <person name="Blankenburg K."/>
            <person name="Chao H."/>
            <person name="Dinh H."/>
            <person name="Doddapaneni H."/>
            <person name="Downs B."/>
            <person name="Dugan-Rocha S."/>
            <person name="Elkadiri S."/>
            <person name="Gnanaolivu R.D."/>
            <person name="Hernandez B."/>
            <person name="Javaid M."/>
            <person name="Jayaseelan J.C."/>
            <person name="Lee S."/>
            <person name="Li M."/>
            <person name="Ming W."/>
            <person name="Munidasa M."/>
            <person name="Muniz J."/>
            <person name="Nguyen L."/>
            <person name="Ongeri F."/>
            <person name="Osuji N."/>
            <person name="Pu L.-L."/>
            <person name="Puazo M."/>
            <person name="Qu C."/>
            <person name="Quiroz J."/>
            <person name="Raj R."/>
            <person name="Weissenberger G."/>
            <person name="Xin Y."/>
            <person name="Zou X."/>
            <person name="Han Y."/>
            <person name="Richards S."/>
            <person name="Worley K."/>
            <person name="Muzny D."/>
            <person name="Gibbs R."/>
        </authorList>
    </citation>
    <scope>NUCLEOTIDE SEQUENCE</scope>
    <source>
        <strain evidence="1">Sampled in the wild</strain>
    </source>
</reference>
<accession>A0A8K0K0A9</accession>
<feature type="non-terminal residue" evidence="1">
    <location>
        <position position="1"/>
    </location>
</feature>
<protein>
    <submittedName>
        <fullName evidence="1">Uncharacterized protein</fullName>
    </submittedName>
</protein>
<gene>
    <name evidence="1" type="ORF">J437_LFUL010338</name>
</gene>
<comment type="caution">
    <text evidence="1">The sequence shown here is derived from an EMBL/GenBank/DDBJ whole genome shotgun (WGS) entry which is preliminary data.</text>
</comment>
<proteinExistence type="predicted"/>
<dbReference type="Proteomes" id="UP000792457">
    <property type="component" value="Unassembled WGS sequence"/>
</dbReference>
<dbReference type="EMBL" id="KZ308245">
    <property type="protein sequence ID" value="KAG8225653.1"/>
    <property type="molecule type" value="Genomic_DNA"/>
</dbReference>
<evidence type="ECO:0000313" key="2">
    <source>
        <dbReference type="Proteomes" id="UP000792457"/>
    </source>
</evidence>
<keyword evidence="2" id="KW-1185">Reference proteome</keyword>
<reference evidence="1" key="2">
    <citation type="submission" date="2017-10" db="EMBL/GenBank/DDBJ databases">
        <title>Ladona fulva Genome sequencing and assembly.</title>
        <authorList>
            <person name="Murali S."/>
            <person name="Richards S."/>
            <person name="Bandaranaike D."/>
            <person name="Bellair M."/>
            <person name="Blankenburg K."/>
            <person name="Chao H."/>
            <person name="Dinh H."/>
            <person name="Doddapaneni H."/>
            <person name="Dugan-Rocha S."/>
            <person name="Elkadiri S."/>
            <person name="Gnanaolivu R."/>
            <person name="Hernandez B."/>
            <person name="Skinner E."/>
            <person name="Javaid M."/>
            <person name="Lee S."/>
            <person name="Li M."/>
            <person name="Ming W."/>
            <person name="Munidasa M."/>
            <person name="Muniz J."/>
            <person name="Nguyen L."/>
            <person name="Hughes D."/>
            <person name="Osuji N."/>
            <person name="Pu L.-L."/>
            <person name="Puazo M."/>
            <person name="Qu C."/>
            <person name="Quiroz J."/>
            <person name="Raj R."/>
            <person name="Weissenberger G."/>
            <person name="Xin Y."/>
            <person name="Zou X."/>
            <person name="Han Y."/>
            <person name="Worley K."/>
            <person name="Muzny D."/>
            <person name="Gibbs R."/>
        </authorList>
    </citation>
    <scope>NUCLEOTIDE SEQUENCE</scope>
    <source>
        <strain evidence="1">Sampled in the wild</strain>
    </source>
</reference>
<dbReference type="AlphaFoldDB" id="A0A8K0K0A9"/>
<sequence>FIIASKRFLNAIITIIPTTSVEDKVFSNNQERREAGDPGEEAEVDARLVEIVTREVRDRVLKTAEEDRDRGGEAEAKARVEVAEVAPDKILKQ</sequence>